<dbReference type="EMBL" id="AFNH02001735">
    <property type="protein sequence ID" value="EZG42832.1"/>
    <property type="molecule type" value="Genomic_DNA"/>
</dbReference>
<protein>
    <submittedName>
        <fullName evidence="1">Uncharacterized protein</fullName>
    </submittedName>
</protein>
<evidence type="ECO:0000313" key="2">
    <source>
        <dbReference type="Proteomes" id="UP000019763"/>
    </source>
</evidence>
<keyword evidence="2" id="KW-1185">Reference proteome</keyword>
<proteinExistence type="predicted"/>
<sequence length="574" mass="64590">MLYIMTSYSCTNPFLVSDTDPLYTNESRNLRIDTMRGAFPLSGEVYAGVTRIDVEIITVRELLRGDTPEANTRRHRVRDGNTALIYVPKALESRDDILAWTLCHLDYPLIHLNVPYNTEGFEPSPNDKLGTPYANLVHVKGPTRHVIYVVPELTTSAFAGYLDIRPGERGFTHDLFGDIVDFLRRKRGYGELAMTMFSLLQRLNSQKPFARADWDAALILSGLMCFRLPTPDTSDGNTVRTRDFRCADTYLLRGTPLLDTRSANKIRGIGTEAAFIGVSRSELSDDYSIPEVHPYARFFIDAGILTYTSAPPWLVNPTELASELYLKAHDIAVIVAEQHDYACNVFSLPLVGWMLDCEHGQQIFGDGSRRDMSDIKRAILRHLSTNVCGVELFGGKMAADELTVTPADMCALLGTLPAGPRGPEDPFYLVVRECMLLPHTRTSRYYLKTLRESDFGYDHPSGVLDWSRVSGIATTGLPRVCATDRPAYGYALVYAPAPDEPITRRETTDPLEDLFHTVRVEGAWRGDVPELAYVRGHAYHTLCQVRFCVTRLTRHHVTLWDYLRVGDSSWVHNE</sequence>
<organism evidence="1 2">
    <name type="scientific">Gregarina niphandrodes</name>
    <name type="common">Septate eugregarine</name>
    <dbReference type="NCBI Taxonomy" id="110365"/>
    <lineage>
        <taxon>Eukaryota</taxon>
        <taxon>Sar</taxon>
        <taxon>Alveolata</taxon>
        <taxon>Apicomplexa</taxon>
        <taxon>Conoidasida</taxon>
        <taxon>Gregarinasina</taxon>
        <taxon>Eugregarinorida</taxon>
        <taxon>Gregarinidae</taxon>
        <taxon>Gregarina</taxon>
    </lineage>
</organism>
<dbReference type="GeneID" id="22916595"/>
<dbReference type="AlphaFoldDB" id="A0A023AW51"/>
<name>A0A023AW51_GRENI</name>
<gene>
    <name evidence="1" type="ORF">GNI_219520</name>
</gene>
<accession>A0A023AW51</accession>
<reference evidence="1" key="1">
    <citation type="submission" date="2013-12" db="EMBL/GenBank/DDBJ databases">
        <authorList>
            <person name="Omoto C.K."/>
            <person name="Sibley D."/>
            <person name="Venepally P."/>
            <person name="Hadjithomas M."/>
            <person name="Karamycheva S."/>
            <person name="Brunk B."/>
            <person name="Roos D."/>
            <person name="Caler E."/>
            <person name="Lorenzi H."/>
        </authorList>
    </citation>
    <scope>NUCLEOTIDE SEQUENCE</scope>
</reference>
<evidence type="ECO:0000313" key="1">
    <source>
        <dbReference type="EMBL" id="EZG42832.1"/>
    </source>
</evidence>
<feature type="non-terminal residue" evidence="1">
    <location>
        <position position="574"/>
    </location>
</feature>
<comment type="caution">
    <text evidence="1">The sequence shown here is derived from an EMBL/GenBank/DDBJ whole genome shotgun (WGS) entry which is preliminary data.</text>
</comment>
<dbReference type="RefSeq" id="XP_011133890.1">
    <property type="nucleotide sequence ID" value="XM_011135588.1"/>
</dbReference>
<dbReference type="VEuPathDB" id="CryptoDB:GNI_219520"/>
<dbReference type="Proteomes" id="UP000019763">
    <property type="component" value="Unassembled WGS sequence"/>
</dbReference>